<evidence type="ECO:0000313" key="4">
    <source>
        <dbReference type="Proteomes" id="UP000738325"/>
    </source>
</evidence>
<feature type="transmembrane region" description="Helical" evidence="1">
    <location>
        <begin position="37"/>
        <end position="56"/>
    </location>
</feature>
<keyword evidence="1" id="KW-0812">Transmembrane</keyword>
<feature type="transmembrane region" description="Helical" evidence="1">
    <location>
        <begin position="68"/>
        <end position="90"/>
    </location>
</feature>
<keyword evidence="2" id="KW-0732">Signal</keyword>
<protein>
    <submittedName>
        <fullName evidence="3">Uncharacterized protein</fullName>
    </submittedName>
</protein>
<dbReference type="EMBL" id="JAAAIP010001211">
    <property type="protein sequence ID" value="KAG0309242.1"/>
    <property type="molecule type" value="Genomic_DNA"/>
</dbReference>
<keyword evidence="1" id="KW-0472">Membrane</keyword>
<comment type="caution">
    <text evidence="3">The sequence shown here is derived from an EMBL/GenBank/DDBJ whole genome shotgun (WGS) entry which is preliminary data.</text>
</comment>
<keyword evidence="1" id="KW-1133">Transmembrane helix</keyword>
<organism evidence="3 4">
    <name type="scientific">Dissophora globulifera</name>
    <dbReference type="NCBI Taxonomy" id="979702"/>
    <lineage>
        <taxon>Eukaryota</taxon>
        <taxon>Fungi</taxon>
        <taxon>Fungi incertae sedis</taxon>
        <taxon>Mucoromycota</taxon>
        <taxon>Mortierellomycotina</taxon>
        <taxon>Mortierellomycetes</taxon>
        <taxon>Mortierellales</taxon>
        <taxon>Mortierellaceae</taxon>
        <taxon>Dissophora</taxon>
    </lineage>
</organism>
<accession>A0A9P6UKR1</accession>
<evidence type="ECO:0000313" key="3">
    <source>
        <dbReference type="EMBL" id="KAG0309242.1"/>
    </source>
</evidence>
<sequence length="135" mass="15652">MNALLVLTFMTALNQMQGADAVSIIYNGKEELDTDYSSFLFAPICIFIFIGCPELYKCYVDPHLKQRRLIMASWSFQLVAIVPMFVLTVFGKVIPEGPRHTLSLFVRGLYPLLFFHFLWRMFKVYKTADALQKRN</sequence>
<name>A0A9P6UKR1_9FUNG</name>
<keyword evidence="4" id="KW-1185">Reference proteome</keyword>
<feature type="chain" id="PRO_5040500788" evidence="2">
    <location>
        <begin position="22"/>
        <end position="135"/>
    </location>
</feature>
<dbReference type="AlphaFoldDB" id="A0A9P6UKR1"/>
<dbReference type="Proteomes" id="UP000738325">
    <property type="component" value="Unassembled WGS sequence"/>
</dbReference>
<proteinExistence type="predicted"/>
<feature type="signal peptide" evidence="2">
    <location>
        <begin position="1"/>
        <end position="21"/>
    </location>
</feature>
<gene>
    <name evidence="3" type="ORF">BGZ99_000945</name>
</gene>
<reference evidence="3" key="1">
    <citation type="journal article" date="2020" name="Fungal Divers.">
        <title>Resolving the Mortierellaceae phylogeny through synthesis of multi-gene phylogenetics and phylogenomics.</title>
        <authorList>
            <person name="Vandepol N."/>
            <person name="Liber J."/>
            <person name="Desiro A."/>
            <person name="Na H."/>
            <person name="Kennedy M."/>
            <person name="Barry K."/>
            <person name="Grigoriev I.V."/>
            <person name="Miller A.N."/>
            <person name="O'Donnell K."/>
            <person name="Stajich J.E."/>
            <person name="Bonito G."/>
        </authorList>
    </citation>
    <scope>NUCLEOTIDE SEQUENCE</scope>
    <source>
        <strain evidence="3">REB-010B</strain>
    </source>
</reference>
<evidence type="ECO:0000256" key="2">
    <source>
        <dbReference type="SAM" id="SignalP"/>
    </source>
</evidence>
<evidence type="ECO:0000256" key="1">
    <source>
        <dbReference type="SAM" id="Phobius"/>
    </source>
</evidence>
<feature type="transmembrane region" description="Helical" evidence="1">
    <location>
        <begin position="102"/>
        <end position="119"/>
    </location>
</feature>